<evidence type="ECO:0000256" key="8">
    <source>
        <dbReference type="PROSITE-ProRule" id="PRU00276"/>
    </source>
</evidence>
<evidence type="ECO:0000256" key="5">
    <source>
        <dbReference type="ARBA" id="ARBA00023157"/>
    </source>
</evidence>
<evidence type="ECO:0000256" key="6">
    <source>
        <dbReference type="PROSITE-ProRule" id="PRU00068"/>
    </source>
</evidence>
<keyword evidence="7" id="KW-0245">EGF-like domain</keyword>
<dbReference type="Proteomes" id="UP000504623">
    <property type="component" value="Unplaced"/>
</dbReference>
<feature type="disulfide bond" evidence="8">
    <location>
        <begin position="357"/>
        <end position="362"/>
    </location>
</feature>
<dbReference type="PROSITE" id="PS50214">
    <property type="entry name" value="DISINTEGRIN_2"/>
    <property type="match status" value="1"/>
</dbReference>
<evidence type="ECO:0000313" key="14">
    <source>
        <dbReference type="RefSeq" id="XP_006864605.1"/>
    </source>
</evidence>
<keyword evidence="13" id="KW-1185">Reference proteome</keyword>
<dbReference type="InterPro" id="IPR036436">
    <property type="entry name" value="Disintegrin_dom_sf"/>
</dbReference>
<keyword evidence="9" id="KW-0732">Signal</keyword>
<dbReference type="SUPFAM" id="SSF55486">
    <property type="entry name" value="Metalloproteases ('zincins'), catalytic domain"/>
    <property type="match status" value="1"/>
</dbReference>
<dbReference type="InterPro" id="IPR006586">
    <property type="entry name" value="ADAM_Cys-rich"/>
</dbReference>
<dbReference type="InterPro" id="IPR018358">
    <property type="entry name" value="Disintegrin_CS"/>
</dbReference>
<dbReference type="SUPFAM" id="SSF57552">
    <property type="entry name" value="Blood coagulation inhibitor (disintegrin)"/>
    <property type="match status" value="1"/>
</dbReference>
<dbReference type="PROSITE" id="PS50215">
    <property type="entry name" value="ADAM_MEPRO"/>
    <property type="match status" value="1"/>
</dbReference>
<dbReference type="Pfam" id="PF01562">
    <property type="entry name" value="Pep_M12B_propep"/>
    <property type="match status" value="1"/>
</dbReference>
<evidence type="ECO:0000256" key="4">
    <source>
        <dbReference type="ARBA" id="ARBA00023136"/>
    </source>
</evidence>
<comment type="caution">
    <text evidence="7">Lacks conserved residue(s) required for the propagation of feature annotation.</text>
</comment>
<dbReference type="SMART" id="SM00050">
    <property type="entry name" value="DISIN"/>
    <property type="match status" value="1"/>
</dbReference>
<keyword evidence="4" id="KW-0472">Membrane</keyword>
<dbReference type="InterPro" id="IPR001590">
    <property type="entry name" value="Peptidase_M12B"/>
</dbReference>
<evidence type="ECO:0000259" key="11">
    <source>
        <dbReference type="PROSITE" id="PS50214"/>
    </source>
</evidence>
<protein>
    <submittedName>
        <fullName evidence="14">Disintegrin and metalloproteinase domain-containing protein 21-like</fullName>
    </submittedName>
</protein>
<keyword evidence="5 7" id="KW-1015">Disulfide bond</keyword>
<dbReference type="Pfam" id="PF00200">
    <property type="entry name" value="Disintegrin"/>
    <property type="match status" value="1"/>
</dbReference>
<evidence type="ECO:0000256" key="3">
    <source>
        <dbReference type="ARBA" id="ARBA00022989"/>
    </source>
</evidence>
<evidence type="ECO:0000259" key="12">
    <source>
        <dbReference type="PROSITE" id="PS50215"/>
    </source>
</evidence>
<feature type="domain" description="EGF-like" evidence="10">
    <location>
        <begin position="627"/>
        <end position="660"/>
    </location>
</feature>
<reference evidence="14" key="1">
    <citation type="submission" date="2025-08" db="UniProtKB">
        <authorList>
            <consortium name="RefSeq"/>
        </authorList>
    </citation>
    <scope>IDENTIFICATION</scope>
    <source>
        <tissue evidence="14">Spleen</tissue>
    </source>
</reference>
<keyword evidence="3" id="KW-1133">Transmembrane helix</keyword>
<dbReference type="PRINTS" id="PR00289">
    <property type="entry name" value="DISINTEGRIN"/>
</dbReference>
<comment type="subcellular location">
    <subcellularLocation>
        <location evidence="1">Membrane</location>
        <topology evidence="1">Single-pass type I membrane protein</topology>
    </subcellularLocation>
</comment>
<dbReference type="GO" id="GO:1990913">
    <property type="term" value="C:sperm head plasma membrane"/>
    <property type="evidence" value="ECO:0007669"/>
    <property type="project" value="TreeGrafter"/>
</dbReference>
<dbReference type="Gene3D" id="4.10.70.10">
    <property type="entry name" value="Disintegrin domain"/>
    <property type="match status" value="1"/>
</dbReference>
<evidence type="ECO:0000256" key="2">
    <source>
        <dbReference type="ARBA" id="ARBA00022692"/>
    </source>
</evidence>
<dbReference type="Gene3D" id="3.40.390.10">
    <property type="entry name" value="Collagenase (Catalytic Domain)"/>
    <property type="match status" value="1"/>
</dbReference>
<dbReference type="OrthoDB" id="5951731at2759"/>
<feature type="domain" description="Disintegrin" evidence="11">
    <location>
        <begin position="403"/>
        <end position="489"/>
    </location>
</feature>
<organism evidence="13 14">
    <name type="scientific">Chrysochloris asiatica</name>
    <name type="common">Cape golden mole</name>
    <dbReference type="NCBI Taxonomy" id="185453"/>
    <lineage>
        <taxon>Eukaryota</taxon>
        <taxon>Metazoa</taxon>
        <taxon>Chordata</taxon>
        <taxon>Craniata</taxon>
        <taxon>Vertebrata</taxon>
        <taxon>Euteleostomi</taxon>
        <taxon>Mammalia</taxon>
        <taxon>Eutheria</taxon>
        <taxon>Afrotheria</taxon>
        <taxon>Chrysochloridae</taxon>
        <taxon>Chrysochlorinae</taxon>
        <taxon>Chrysochloris</taxon>
    </lineage>
</organism>
<feature type="chain" id="PRO_5039086217" evidence="9">
    <location>
        <begin position="26"/>
        <end position="726"/>
    </location>
</feature>
<feature type="disulfide bond" evidence="7">
    <location>
        <begin position="650"/>
        <end position="659"/>
    </location>
</feature>
<dbReference type="PROSITE" id="PS50026">
    <property type="entry name" value="EGF_3"/>
    <property type="match status" value="1"/>
</dbReference>
<feature type="signal peptide" evidence="9">
    <location>
        <begin position="1"/>
        <end position="25"/>
    </location>
</feature>
<dbReference type="InterPro" id="IPR001762">
    <property type="entry name" value="Disintegrin_dom"/>
</dbReference>
<feature type="disulfide bond" evidence="6">
    <location>
        <begin position="461"/>
        <end position="481"/>
    </location>
</feature>
<dbReference type="GO" id="GO:0006508">
    <property type="term" value="P:proteolysis"/>
    <property type="evidence" value="ECO:0007669"/>
    <property type="project" value="InterPro"/>
</dbReference>
<dbReference type="SMART" id="SM00608">
    <property type="entry name" value="ACR"/>
    <property type="match status" value="1"/>
</dbReference>
<gene>
    <name evidence="14" type="primary">ADAM21</name>
</gene>
<dbReference type="GeneID" id="102820396"/>
<dbReference type="InterPro" id="IPR024079">
    <property type="entry name" value="MetalloPept_cat_dom_sf"/>
</dbReference>
<evidence type="ECO:0000313" key="13">
    <source>
        <dbReference type="Proteomes" id="UP000504623"/>
    </source>
</evidence>
<feature type="domain" description="Peptidase M12B" evidence="12">
    <location>
        <begin position="206"/>
        <end position="398"/>
    </location>
</feature>
<dbReference type="PANTHER" id="PTHR11905:SF232">
    <property type="entry name" value="DISINTEGRIN AND METALLOPROTEINASE DOMAIN-CONTAINING PROTEIN 20"/>
    <property type="match status" value="1"/>
</dbReference>
<dbReference type="PANTHER" id="PTHR11905">
    <property type="entry name" value="ADAM A DISINTEGRIN AND METALLOPROTEASE DOMAIN"/>
    <property type="match status" value="1"/>
</dbReference>
<dbReference type="GO" id="GO:0004222">
    <property type="term" value="F:metalloendopeptidase activity"/>
    <property type="evidence" value="ECO:0007669"/>
    <property type="project" value="InterPro"/>
</dbReference>
<dbReference type="CDD" id="cd04269">
    <property type="entry name" value="ZnMc_adamalysin_II_like"/>
    <property type="match status" value="1"/>
</dbReference>
<dbReference type="CTD" id="8747"/>
<dbReference type="InterPro" id="IPR002870">
    <property type="entry name" value="Peptidase_M12B_N"/>
</dbReference>
<dbReference type="AlphaFoldDB" id="A0A9B0TN02"/>
<evidence type="ECO:0000259" key="10">
    <source>
        <dbReference type="PROSITE" id="PS50026"/>
    </source>
</evidence>
<dbReference type="PROSITE" id="PS00427">
    <property type="entry name" value="DISINTEGRIN_1"/>
    <property type="match status" value="1"/>
</dbReference>
<dbReference type="RefSeq" id="XP_006864605.1">
    <property type="nucleotide sequence ID" value="XM_006864543.1"/>
</dbReference>
<evidence type="ECO:0000256" key="1">
    <source>
        <dbReference type="ARBA" id="ARBA00004479"/>
    </source>
</evidence>
<proteinExistence type="predicted"/>
<accession>A0A9B0TN02</accession>
<dbReference type="GO" id="GO:0008584">
    <property type="term" value="P:male gonad development"/>
    <property type="evidence" value="ECO:0007669"/>
    <property type="project" value="TreeGrafter"/>
</dbReference>
<dbReference type="InterPro" id="IPR034027">
    <property type="entry name" value="Reprolysin_adamalysin"/>
</dbReference>
<name>A0A9B0TN02_CHRAS</name>
<sequence>MAGGEAWIHMRINLQLLRLAVFVLSEVFEVVYSLHQSPPEVVIPLRLTETSRHMKALGWFSYNLNFGEQRHIIHIKAKKLLVSRQLSVFTYTDQGALLEDHPFVQSDCYYHGYVEGEPESLVTLSTCLGGFQGMLQIKDIFYEIKPKGAANTFEYLLYKVDSEEVQSENWRCGLTEMEIARQLKYLKSENSTLEQSTNNAWWTYKWLIELAVVADYKLSLHCNSNISKVLEMVFNIIHRVDAIYSQLGVEISLLALEIWNEKKTFPLVNSPKMLGDFCKWKKISFNTRVHHDIANLFTKRGVGHAVGYSFIDGACRLSYNCAVSSFINDNLNFFASVVSHDIGHSLGLMRDGTLCTCGRKNCIMSETGITTTKFSNCSYADIHRVITQKTCLLNIRNPVDIIFKHCGNGIVEEGEECDCGSSYNCAKDSCCHSNCTLKLGASCAFGLCCKNCKIMPAGQVCRLQVNDCDLPEWCNGTSNQCPEDVYVQDGMPCTGGGYCYEKKCNNHDEQCRQIFGKNAKSANKRCYKEMNTRGDRFGHCGKNVSTYIKCNISDILCGRVHCENVRVIPLLREHSAVQVTYINGVTCWSTDYHSDMTIPDIGEVKDGTECGPNHICIRRKCVSKSVLKGYCSPNTCRKRGVCNNKGHCHCNYDWTPPYCLIKGKGGSVDSGPCINRQEQRNKANSLSLFLFLPLFCTGDLFLVPRGKDKYGYLGEGPEADAFSVYT</sequence>
<dbReference type="Pfam" id="PF01421">
    <property type="entry name" value="Reprolysin"/>
    <property type="match status" value="1"/>
</dbReference>
<evidence type="ECO:0000256" key="9">
    <source>
        <dbReference type="SAM" id="SignalP"/>
    </source>
</evidence>
<dbReference type="FunFam" id="4.10.70.10:FF:000001">
    <property type="entry name" value="Disintegrin and metalloproteinase domain-containing protein 22"/>
    <property type="match status" value="1"/>
</dbReference>
<dbReference type="GO" id="GO:0009897">
    <property type="term" value="C:external side of plasma membrane"/>
    <property type="evidence" value="ECO:0007669"/>
    <property type="project" value="TreeGrafter"/>
</dbReference>
<dbReference type="Pfam" id="PF08516">
    <property type="entry name" value="ADAM_CR"/>
    <property type="match status" value="1"/>
</dbReference>
<dbReference type="InterPro" id="IPR000742">
    <property type="entry name" value="EGF"/>
</dbReference>
<evidence type="ECO:0000256" key="7">
    <source>
        <dbReference type="PROSITE-ProRule" id="PRU00076"/>
    </source>
</evidence>
<keyword evidence="2" id="KW-0812">Transmembrane</keyword>